<accession>A0A381NXX7</accession>
<protein>
    <submittedName>
        <fullName evidence="2">Uncharacterized protein</fullName>
    </submittedName>
</protein>
<organism evidence="2">
    <name type="scientific">marine metagenome</name>
    <dbReference type="NCBI Taxonomy" id="408172"/>
    <lineage>
        <taxon>unclassified sequences</taxon>
        <taxon>metagenomes</taxon>
        <taxon>ecological metagenomes</taxon>
    </lineage>
</organism>
<evidence type="ECO:0000256" key="1">
    <source>
        <dbReference type="SAM" id="MobiDB-lite"/>
    </source>
</evidence>
<proteinExistence type="predicted"/>
<dbReference type="AlphaFoldDB" id="A0A381NXX7"/>
<feature type="region of interest" description="Disordered" evidence="1">
    <location>
        <begin position="70"/>
        <end position="89"/>
    </location>
</feature>
<reference evidence="2" key="1">
    <citation type="submission" date="2018-05" db="EMBL/GenBank/DDBJ databases">
        <authorList>
            <person name="Lanie J.A."/>
            <person name="Ng W.-L."/>
            <person name="Kazmierczak K.M."/>
            <person name="Andrzejewski T.M."/>
            <person name="Davidsen T.M."/>
            <person name="Wayne K.J."/>
            <person name="Tettelin H."/>
            <person name="Glass J.I."/>
            <person name="Rusch D."/>
            <person name="Podicherti R."/>
            <person name="Tsui H.-C.T."/>
            <person name="Winkler M.E."/>
        </authorList>
    </citation>
    <scope>NUCLEOTIDE SEQUENCE</scope>
</reference>
<dbReference type="EMBL" id="UINC01000681">
    <property type="protein sequence ID" value="SUZ59486.1"/>
    <property type="molecule type" value="Genomic_DNA"/>
</dbReference>
<gene>
    <name evidence="2" type="ORF">METZ01_LOCUS12340</name>
</gene>
<evidence type="ECO:0000313" key="2">
    <source>
        <dbReference type="EMBL" id="SUZ59486.1"/>
    </source>
</evidence>
<sequence>MKDGEEDEATGVEFLQNLHNNTDTHIQTSYNSNFRKNYAGIGYTYDGTRDAFIPPKPFNSSVLNEDTCQWEAPTSYPDDGKDYSWDEDSISWKENTTSSGIPV</sequence>
<name>A0A381NXX7_9ZZZZ</name>